<dbReference type="InterPro" id="IPR018060">
    <property type="entry name" value="HTH_AraC"/>
</dbReference>
<dbReference type="Gene3D" id="1.10.10.60">
    <property type="entry name" value="Homeodomain-like"/>
    <property type="match status" value="1"/>
</dbReference>
<feature type="domain" description="HTH araC/xylS-type" evidence="4">
    <location>
        <begin position="205"/>
        <end position="305"/>
    </location>
</feature>
<dbReference type="PROSITE" id="PS01124">
    <property type="entry name" value="HTH_ARAC_FAMILY_2"/>
    <property type="match status" value="1"/>
</dbReference>
<dbReference type="InterPro" id="IPR018062">
    <property type="entry name" value="HTH_AraC-typ_CS"/>
</dbReference>
<dbReference type="PANTHER" id="PTHR47894">
    <property type="entry name" value="HTH-TYPE TRANSCRIPTIONAL REGULATOR GADX"/>
    <property type="match status" value="1"/>
</dbReference>
<dbReference type="Proteomes" id="UP001108027">
    <property type="component" value="Unassembled WGS sequence"/>
</dbReference>
<gene>
    <name evidence="5" type="ORF">LL252_04105</name>
</gene>
<evidence type="ECO:0000256" key="2">
    <source>
        <dbReference type="ARBA" id="ARBA00023125"/>
    </source>
</evidence>
<dbReference type="GO" id="GO:0003700">
    <property type="term" value="F:DNA-binding transcription factor activity"/>
    <property type="evidence" value="ECO:0007669"/>
    <property type="project" value="InterPro"/>
</dbReference>
<accession>A0A9Q3ULM8</accession>
<name>A0A9Q3ULM8_9GAMM</name>
<dbReference type="GO" id="GO:0000976">
    <property type="term" value="F:transcription cis-regulatory region binding"/>
    <property type="evidence" value="ECO:0007669"/>
    <property type="project" value="TreeGrafter"/>
</dbReference>
<evidence type="ECO:0000256" key="1">
    <source>
        <dbReference type="ARBA" id="ARBA00023015"/>
    </source>
</evidence>
<dbReference type="InterPro" id="IPR032687">
    <property type="entry name" value="AraC-type_N"/>
</dbReference>
<evidence type="ECO:0000313" key="5">
    <source>
        <dbReference type="EMBL" id="MCC4307749.1"/>
    </source>
</evidence>
<dbReference type="PANTHER" id="PTHR47894:SF1">
    <property type="entry name" value="HTH-TYPE TRANSCRIPTIONAL REGULATOR VQSM"/>
    <property type="match status" value="1"/>
</dbReference>
<keyword evidence="6" id="KW-1185">Reference proteome</keyword>
<comment type="caution">
    <text evidence="5">The sequence shown here is derived from an EMBL/GenBank/DDBJ whole genome shotgun (WGS) entry which is preliminary data.</text>
</comment>
<keyword evidence="2" id="KW-0238">DNA-binding</keyword>
<protein>
    <submittedName>
        <fullName evidence="5">AraC family transcriptional regulator</fullName>
    </submittedName>
</protein>
<reference evidence="5" key="1">
    <citation type="submission" date="2021-10" db="EMBL/GenBank/DDBJ databases">
        <title>The diversity and Nitrogen Metabolism of Culturable Nitrate-Utilizing Bacteria Within the Oxygen Minimum Zone of the Changjiang (Yangtze River)Estuary.</title>
        <authorList>
            <person name="Zhang D."/>
            <person name="Zheng J."/>
            <person name="Liu S."/>
            <person name="He W."/>
        </authorList>
    </citation>
    <scope>NUCLEOTIDE SEQUENCE</scope>
    <source>
        <strain evidence="5">FXH-223</strain>
    </source>
</reference>
<dbReference type="Pfam" id="PF12833">
    <property type="entry name" value="HTH_18"/>
    <property type="match status" value="1"/>
</dbReference>
<sequence>MVGKHPPASGVDPFSRGAPLERLLESGVDTERDPTRGLRLGRGQHYTRLRLPGHLMAASATLEQALDAWFDYKDLLVPHLDFRLTRGEHHCALTVEDGDGPPADDDPARDDLLVTTLVAVGRSLLGGKLPVHRAMLRRPVPGGLSDYERFFDCPLRFGAARNGIEFSPALLGQPLPGARPAYRRRLEYRAARLLALRRREGGIVARVRDRLRAGLGLSQGALTVERVAADLGMTPRTLQRRLREEGVQFARLRDQVRMRCACQRLLESGCDMQALAVYLGFSDTANFYHAFKRWKGCAPGEYRRRALSG</sequence>
<dbReference type="AlphaFoldDB" id="A0A9Q3ULM8"/>
<organism evidence="5 6">
    <name type="scientific">Alloalcanivorax marinus</name>
    <dbReference type="NCBI Taxonomy" id="1177169"/>
    <lineage>
        <taxon>Bacteria</taxon>
        <taxon>Pseudomonadati</taxon>
        <taxon>Pseudomonadota</taxon>
        <taxon>Gammaproteobacteria</taxon>
        <taxon>Oceanospirillales</taxon>
        <taxon>Alcanivoracaceae</taxon>
        <taxon>Alloalcanivorax</taxon>
    </lineage>
</organism>
<dbReference type="GO" id="GO:0005829">
    <property type="term" value="C:cytosol"/>
    <property type="evidence" value="ECO:0007669"/>
    <property type="project" value="TreeGrafter"/>
</dbReference>
<evidence type="ECO:0000259" key="4">
    <source>
        <dbReference type="PROSITE" id="PS01124"/>
    </source>
</evidence>
<dbReference type="SUPFAM" id="SSF46689">
    <property type="entry name" value="Homeodomain-like"/>
    <property type="match status" value="1"/>
</dbReference>
<keyword evidence="3" id="KW-0804">Transcription</keyword>
<dbReference type="Pfam" id="PF12625">
    <property type="entry name" value="Arabinose_bd"/>
    <property type="match status" value="1"/>
</dbReference>
<dbReference type="SMART" id="SM00342">
    <property type="entry name" value="HTH_ARAC"/>
    <property type="match status" value="1"/>
</dbReference>
<keyword evidence="1" id="KW-0805">Transcription regulation</keyword>
<dbReference type="InterPro" id="IPR009057">
    <property type="entry name" value="Homeodomain-like_sf"/>
</dbReference>
<dbReference type="PROSITE" id="PS00041">
    <property type="entry name" value="HTH_ARAC_FAMILY_1"/>
    <property type="match status" value="1"/>
</dbReference>
<evidence type="ECO:0000256" key="3">
    <source>
        <dbReference type="ARBA" id="ARBA00023163"/>
    </source>
</evidence>
<dbReference type="RefSeq" id="WP_228233116.1">
    <property type="nucleotide sequence ID" value="NZ_JAJGNA010000003.1"/>
</dbReference>
<dbReference type="EMBL" id="JAJGNA010000003">
    <property type="protein sequence ID" value="MCC4307749.1"/>
    <property type="molecule type" value="Genomic_DNA"/>
</dbReference>
<evidence type="ECO:0000313" key="6">
    <source>
        <dbReference type="Proteomes" id="UP001108027"/>
    </source>
</evidence>
<proteinExistence type="predicted"/>